<dbReference type="EMBL" id="JAVDQF010000001">
    <property type="protein sequence ID" value="MDR6269452.1"/>
    <property type="molecule type" value="Genomic_DNA"/>
</dbReference>
<proteinExistence type="predicted"/>
<evidence type="ECO:0000256" key="1">
    <source>
        <dbReference type="SAM" id="Phobius"/>
    </source>
</evidence>
<protein>
    <submittedName>
        <fullName evidence="2">ABC-type multidrug transport system permease subunit</fullName>
    </submittedName>
</protein>
<keyword evidence="1" id="KW-1133">Transmembrane helix</keyword>
<dbReference type="Proteomes" id="UP001185069">
    <property type="component" value="Unassembled WGS sequence"/>
</dbReference>
<dbReference type="InterPro" id="IPR025962">
    <property type="entry name" value="SdpI/YhfL"/>
</dbReference>
<evidence type="ECO:0000313" key="2">
    <source>
        <dbReference type="EMBL" id="MDR6269452.1"/>
    </source>
</evidence>
<feature type="transmembrane region" description="Helical" evidence="1">
    <location>
        <begin position="6"/>
        <end position="25"/>
    </location>
</feature>
<dbReference type="Pfam" id="PF13630">
    <property type="entry name" value="SdpI"/>
    <property type="match status" value="1"/>
</dbReference>
<comment type="caution">
    <text evidence="2">The sequence shown here is derived from an EMBL/GenBank/DDBJ whole genome shotgun (WGS) entry which is preliminary data.</text>
</comment>
<gene>
    <name evidence="2" type="ORF">JOE69_001690</name>
</gene>
<feature type="transmembrane region" description="Helical" evidence="1">
    <location>
        <begin position="91"/>
        <end position="115"/>
    </location>
</feature>
<evidence type="ECO:0000313" key="3">
    <source>
        <dbReference type="Proteomes" id="UP001185069"/>
    </source>
</evidence>
<dbReference type="RefSeq" id="WP_296362911.1">
    <property type="nucleotide sequence ID" value="NZ_BAAAHY010000005.1"/>
</dbReference>
<organism evidence="2 3">
    <name type="scientific">Arthrobacter russicus</name>
    <dbReference type="NCBI Taxonomy" id="172040"/>
    <lineage>
        <taxon>Bacteria</taxon>
        <taxon>Bacillati</taxon>
        <taxon>Actinomycetota</taxon>
        <taxon>Actinomycetes</taxon>
        <taxon>Micrococcales</taxon>
        <taxon>Micrococcaceae</taxon>
        <taxon>Arthrobacter</taxon>
    </lineage>
</organism>
<feature type="transmembrane region" description="Helical" evidence="1">
    <location>
        <begin position="66"/>
        <end position="85"/>
    </location>
</feature>
<keyword evidence="1" id="KW-0812">Transmembrane</keyword>
<accession>A0ABU1JAK2</accession>
<name>A0ABU1JAK2_9MICC</name>
<keyword evidence="1" id="KW-0472">Membrane</keyword>
<reference evidence="2 3" key="1">
    <citation type="submission" date="2023-07" db="EMBL/GenBank/DDBJ databases">
        <title>Sequencing the genomes of 1000 actinobacteria strains.</title>
        <authorList>
            <person name="Klenk H.-P."/>
        </authorList>
    </citation>
    <scope>NUCLEOTIDE SEQUENCE [LARGE SCALE GENOMIC DNA]</scope>
    <source>
        <strain evidence="2 3">DSM 14555</strain>
    </source>
</reference>
<keyword evidence="3" id="KW-1185">Reference proteome</keyword>
<sequence>MGTIISGVVFGLLLIAIAAFCRFMVRRIESGRWPSDVLLGFRTPATSKSAAAWNAGHLAALPFLKVGSWAALAGGLLLAAAGFLTNGLAGGALILVMVGVFCWVVPLGILFLGGFKADQVANATKG</sequence>